<evidence type="ECO:0000313" key="2">
    <source>
        <dbReference type="Proteomes" id="UP000297972"/>
    </source>
</evidence>
<gene>
    <name evidence="1" type="ORF">E4L95_10570</name>
</gene>
<proteinExistence type="predicted"/>
<dbReference type="Proteomes" id="UP000297972">
    <property type="component" value="Unassembled WGS sequence"/>
</dbReference>
<dbReference type="AlphaFoldDB" id="A0A4Z1BKS5"/>
<dbReference type="EMBL" id="SRPG01000087">
    <property type="protein sequence ID" value="TGN60502.1"/>
    <property type="molecule type" value="Genomic_DNA"/>
</dbReference>
<name>A0A4Z1BKS5_9RHOB</name>
<protein>
    <submittedName>
        <fullName evidence="1">Uncharacterized protein</fullName>
    </submittedName>
</protein>
<accession>A0A4Z1BKS5</accession>
<evidence type="ECO:0000313" key="1">
    <source>
        <dbReference type="EMBL" id="TGN60502.1"/>
    </source>
</evidence>
<comment type="caution">
    <text evidence="1">The sequence shown here is derived from an EMBL/GenBank/DDBJ whole genome shotgun (WGS) entry which is preliminary data.</text>
</comment>
<reference evidence="1 2" key="1">
    <citation type="submission" date="2019-03" db="EMBL/GenBank/DDBJ databases">
        <authorList>
            <person name="Li J."/>
        </authorList>
    </citation>
    <scope>NUCLEOTIDE SEQUENCE [LARGE SCALE GENOMIC DNA]</scope>
    <source>
        <strain evidence="1 2">3058</strain>
    </source>
</reference>
<sequence length="214" mass="23987">MLRTTPDGALGTPAHAAAVCFLRDLIREMARQHPKGETAGRRTALRCVAGAVAGELAPLMTEMAAPRPAALLISPPHKAPTYDGAWPERRFPVRLDATGFRPQSALKMLGYTVGRTNGWSRQDRQEFLQYFVEAHLPRQVIAVFKDEYGPPGSDHRLLRTANLLAANVRNFTRNDPDRYDDAIEDWQEDLAFLWTMYGSARSSVRGRWPRTTVT</sequence>
<organism evidence="1 2">
    <name type="scientific">Paracoccus liaowanqingii</name>
    <dbReference type="NCBI Taxonomy" id="2560053"/>
    <lineage>
        <taxon>Bacteria</taxon>
        <taxon>Pseudomonadati</taxon>
        <taxon>Pseudomonadota</taxon>
        <taxon>Alphaproteobacteria</taxon>
        <taxon>Rhodobacterales</taxon>
        <taxon>Paracoccaceae</taxon>
        <taxon>Paracoccus</taxon>
    </lineage>
</organism>
<keyword evidence="2" id="KW-1185">Reference proteome</keyword>